<feature type="active site" description="Proton donor/acceptor" evidence="4">
    <location>
        <position position="140"/>
    </location>
</feature>
<evidence type="ECO:0000256" key="2">
    <source>
        <dbReference type="ARBA" id="ARBA00023239"/>
    </source>
</evidence>
<sequence>MTRHLPPTGLHVPLVTPFDTEGRLDAAALEGLGRELLEAGARGLVALGTTGEPTSLDPAERATVLDVCARVGREHDALLTVGVGGGDTRTVERALADLADRPGVGAALVPVPAFVRPSPAGVLAHFARLARATPVPLIVYHVPRRTGCSPGAECLRAVLDLPGVVGMKLSPDVIDGETVRLMGTRPSDRSILVGDDHLLQPLVAMGAVGGITASAHLATGRFAEFLAAAADGVDHARTRVLGHALAELSAALFREPNPTVIKGVLRARGRIPTADVRLPLLPASRDAVATAGRLLTAVEHRGVPARAITTGGSRPVTALIPPGGDR</sequence>
<dbReference type="PRINTS" id="PR00146">
    <property type="entry name" value="DHPICSNTHASE"/>
</dbReference>
<dbReference type="SMART" id="SM01130">
    <property type="entry name" value="DHDPS"/>
    <property type="match status" value="1"/>
</dbReference>
<evidence type="ECO:0000313" key="6">
    <source>
        <dbReference type="EMBL" id="MBB0229532.1"/>
    </source>
</evidence>
<accession>A0A7W3T252</accession>
<evidence type="ECO:0000313" key="7">
    <source>
        <dbReference type="Proteomes" id="UP000530234"/>
    </source>
</evidence>
<gene>
    <name evidence="6" type="ORF">FOE67_08395</name>
</gene>
<name>A0A7W3T252_9ACTN</name>
<proteinExistence type="inferred from homology"/>
<dbReference type="PANTHER" id="PTHR12128">
    <property type="entry name" value="DIHYDRODIPICOLINATE SYNTHASE"/>
    <property type="match status" value="1"/>
</dbReference>
<dbReference type="SUPFAM" id="SSF51569">
    <property type="entry name" value="Aldolase"/>
    <property type="match status" value="1"/>
</dbReference>
<dbReference type="Proteomes" id="UP000530234">
    <property type="component" value="Unassembled WGS sequence"/>
</dbReference>
<keyword evidence="2 3" id="KW-0456">Lyase</keyword>
<dbReference type="Gene3D" id="3.20.20.70">
    <property type="entry name" value="Aldolase class I"/>
    <property type="match status" value="1"/>
</dbReference>
<dbReference type="InterPro" id="IPR013785">
    <property type="entry name" value="Aldolase_TIM"/>
</dbReference>
<dbReference type="RefSeq" id="WP_182662103.1">
    <property type="nucleotide sequence ID" value="NZ_VKHS01000134.1"/>
</dbReference>
<dbReference type="PANTHER" id="PTHR12128:SF66">
    <property type="entry name" value="4-HYDROXY-2-OXOGLUTARATE ALDOLASE, MITOCHONDRIAL"/>
    <property type="match status" value="1"/>
</dbReference>
<feature type="active site" description="Schiff-base intermediate with substrate" evidence="4">
    <location>
        <position position="168"/>
    </location>
</feature>
<evidence type="ECO:0000256" key="3">
    <source>
        <dbReference type="PIRNR" id="PIRNR001365"/>
    </source>
</evidence>
<feature type="binding site" evidence="5">
    <location>
        <position position="50"/>
    </location>
    <ligand>
        <name>pyruvate</name>
        <dbReference type="ChEBI" id="CHEBI:15361"/>
    </ligand>
</feature>
<dbReference type="EMBL" id="VKHS01000134">
    <property type="protein sequence ID" value="MBB0229532.1"/>
    <property type="molecule type" value="Genomic_DNA"/>
</dbReference>
<comment type="similarity">
    <text evidence="1 3">Belongs to the DapA family.</text>
</comment>
<dbReference type="Pfam" id="PF00701">
    <property type="entry name" value="DHDPS"/>
    <property type="match status" value="1"/>
</dbReference>
<evidence type="ECO:0000256" key="5">
    <source>
        <dbReference type="PIRSR" id="PIRSR001365-2"/>
    </source>
</evidence>
<feature type="binding site" evidence="5">
    <location>
        <position position="211"/>
    </location>
    <ligand>
        <name>pyruvate</name>
        <dbReference type="ChEBI" id="CHEBI:15361"/>
    </ligand>
</feature>
<keyword evidence="7" id="KW-1185">Reference proteome</keyword>
<dbReference type="InterPro" id="IPR002220">
    <property type="entry name" value="DapA-like"/>
</dbReference>
<dbReference type="GO" id="GO:0008840">
    <property type="term" value="F:4-hydroxy-tetrahydrodipicolinate synthase activity"/>
    <property type="evidence" value="ECO:0007669"/>
    <property type="project" value="TreeGrafter"/>
</dbReference>
<evidence type="ECO:0000256" key="4">
    <source>
        <dbReference type="PIRSR" id="PIRSR001365-1"/>
    </source>
</evidence>
<dbReference type="AlphaFoldDB" id="A0A7W3T252"/>
<protein>
    <submittedName>
        <fullName evidence="6">4-hydroxy-tetrahydrodipicolinate synthase</fullName>
    </submittedName>
</protein>
<comment type="caution">
    <text evidence="6">The sequence shown here is derived from an EMBL/GenBank/DDBJ whole genome shotgun (WGS) entry which is preliminary data.</text>
</comment>
<dbReference type="PIRSF" id="PIRSF001365">
    <property type="entry name" value="DHDPS"/>
    <property type="match status" value="1"/>
</dbReference>
<organism evidence="6 7">
    <name type="scientific">Streptomyces calidiresistens</name>
    <dbReference type="NCBI Taxonomy" id="1485586"/>
    <lineage>
        <taxon>Bacteria</taxon>
        <taxon>Bacillati</taxon>
        <taxon>Actinomycetota</taxon>
        <taxon>Actinomycetes</taxon>
        <taxon>Kitasatosporales</taxon>
        <taxon>Streptomycetaceae</taxon>
        <taxon>Streptomyces</taxon>
    </lineage>
</organism>
<evidence type="ECO:0000256" key="1">
    <source>
        <dbReference type="ARBA" id="ARBA00007592"/>
    </source>
</evidence>
<reference evidence="7" key="1">
    <citation type="submission" date="2019-10" db="EMBL/GenBank/DDBJ databases">
        <title>Streptomyces sp. nov., a novel actinobacterium isolated from alkaline environment.</title>
        <authorList>
            <person name="Golinska P."/>
        </authorList>
    </citation>
    <scope>NUCLEOTIDE SEQUENCE [LARGE SCALE GENOMIC DNA]</scope>
    <source>
        <strain evidence="7">DSM 42108</strain>
    </source>
</reference>